<keyword evidence="3" id="KW-1003">Cell membrane</keyword>
<feature type="domain" description="Major facilitator superfamily (MFS) profile" evidence="9">
    <location>
        <begin position="22"/>
        <end position="406"/>
    </location>
</feature>
<evidence type="ECO:0000256" key="7">
    <source>
        <dbReference type="SAM" id="MobiDB-lite"/>
    </source>
</evidence>
<feature type="region of interest" description="Disordered" evidence="7">
    <location>
        <begin position="410"/>
        <end position="437"/>
    </location>
</feature>
<keyword evidence="4 8" id="KW-0812">Transmembrane</keyword>
<feature type="transmembrane region" description="Helical" evidence="8">
    <location>
        <begin position="83"/>
        <end position="104"/>
    </location>
</feature>
<dbReference type="PANTHER" id="PTHR23517:SF3">
    <property type="entry name" value="INTEGRAL MEMBRANE TRANSPORT PROTEIN"/>
    <property type="match status" value="1"/>
</dbReference>
<reference evidence="10 11" key="1">
    <citation type="submission" date="2017-10" db="EMBL/GenBank/DDBJ databases">
        <title>Sequencing the genomes of 1000 actinobacteria strains.</title>
        <authorList>
            <person name="Klenk H.-P."/>
        </authorList>
    </citation>
    <scope>NUCLEOTIDE SEQUENCE [LARGE SCALE GENOMIC DNA]</scope>
    <source>
        <strain evidence="10 11">DSM 21574</strain>
    </source>
</reference>
<evidence type="ECO:0000256" key="2">
    <source>
        <dbReference type="ARBA" id="ARBA00022448"/>
    </source>
</evidence>
<proteinExistence type="predicted"/>
<organism evidence="10 11">
    <name type="scientific">Flavimobilis soli</name>
    <dbReference type="NCBI Taxonomy" id="442709"/>
    <lineage>
        <taxon>Bacteria</taxon>
        <taxon>Bacillati</taxon>
        <taxon>Actinomycetota</taxon>
        <taxon>Actinomycetes</taxon>
        <taxon>Micrococcales</taxon>
        <taxon>Jonesiaceae</taxon>
        <taxon>Flavimobilis</taxon>
    </lineage>
</organism>
<dbReference type="SUPFAM" id="SSF103473">
    <property type="entry name" value="MFS general substrate transporter"/>
    <property type="match status" value="1"/>
</dbReference>
<dbReference type="GO" id="GO:0005886">
    <property type="term" value="C:plasma membrane"/>
    <property type="evidence" value="ECO:0007669"/>
    <property type="project" value="UniProtKB-SubCell"/>
</dbReference>
<dbReference type="CDD" id="cd17325">
    <property type="entry name" value="MFS_MdtG_SLC18_like"/>
    <property type="match status" value="1"/>
</dbReference>
<feature type="transmembrane region" description="Helical" evidence="8">
    <location>
        <begin position="293"/>
        <end position="313"/>
    </location>
</feature>
<evidence type="ECO:0000256" key="5">
    <source>
        <dbReference type="ARBA" id="ARBA00022989"/>
    </source>
</evidence>
<evidence type="ECO:0000259" key="9">
    <source>
        <dbReference type="PROSITE" id="PS50850"/>
    </source>
</evidence>
<gene>
    <name evidence="10" type="ORF">ATL41_1900</name>
</gene>
<dbReference type="InterPro" id="IPR011701">
    <property type="entry name" value="MFS"/>
</dbReference>
<dbReference type="Pfam" id="PF07690">
    <property type="entry name" value="MFS_1"/>
    <property type="match status" value="1"/>
</dbReference>
<comment type="subcellular location">
    <subcellularLocation>
        <location evidence="1">Cell membrane</location>
        <topology evidence="1">Multi-pass membrane protein</topology>
    </subcellularLocation>
</comment>
<evidence type="ECO:0000313" key="11">
    <source>
        <dbReference type="Proteomes" id="UP000221394"/>
    </source>
</evidence>
<evidence type="ECO:0000313" key="10">
    <source>
        <dbReference type="EMBL" id="PFG37152.1"/>
    </source>
</evidence>
<keyword evidence="5 8" id="KW-1133">Transmembrane helix</keyword>
<dbReference type="OrthoDB" id="3285241at2"/>
<dbReference type="AlphaFoldDB" id="A0A2A9EFX1"/>
<feature type="transmembrane region" description="Helical" evidence="8">
    <location>
        <begin position="319"/>
        <end position="345"/>
    </location>
</feature>
<dbReference type="Gene3D" id="1.20.1250.20">
    <property type="entry name" value="MFS general substrate transporter like domains"/>
    <property type="match status" value="2"/>
</dbReference>
<feature type="transmembrane region" description="Helical" evidence="8">
    <location>
        <begin position="51"/>
        <end position="71"/>
    </location>
</feature>
<evidence type="ECO:0000256" key="8">
    <source>
        <dbReference type="SAM" id="Phobius"/>
    </source>
</evidence>
<dbReference type="InterPro" id="IPR020846">
    <property type="entry name" value="MFS_dom"/>
</dbReference>
<accession>A0A2A9EFX1</accession>
<evidence type="ECO:0000256" key="1">
    <source>
        <dbReference type="ARBA" id="ARBA00004651"/>
    </source>
</evidence>
<dbReference type="InterPro" id="IPR036259">
    <property type="entry name" value="MFS_trans_sf"/>
</dbReference>
<feature type="transmembrane region" description="Helical" evidence="8">
    <location>
        <begin position="149"/>
        <end position="170"/>
    </location>
</feature>
<sequence length="437" mass="44367">MTVPPPAAGTGTTRAPATLRSLVVPVYAPAVVFGIGQGAALPVVALSATELGASTTVAAFVAASTGAGLLVGDLPAGRIVARYGERVAIVGGSVAGALGVLLALLAPTVWLLAAGVLVSGCAMSVWTLARQRYLADAVPVVIRARAMSVFATMWRVGALVGPFVGAAVISRTGTRGGFAVQLVAILVSGWLMSRLPDDGPRRERGAPVRSIPGGGRATLVGVAVAHRRLFLSLGLGTLLLGATRASRDVVVPLWGEHIGLDAAQISLIFGCAGVLEVLVSTPAGHLMDRFGRAVVAVPSLAFLAVAYGTLPLTTTALGMWVVVTVLGIGNGLSNGLLMTIGADVAPPAYRAEFLASWRLMHDSGMFAGPLAVSAVSVASLAAASLTIAGLAGLGALVMWRSVPRCVPHPRPDDCPDAPPPAAHDTHPQPHLSQEVSR</sequence>
<feature type="transmembrane region" description="Helical" evidence="8">
    <location>
        <begin position="110"/>
        <end position="129"/>
    </location>
</feature>
<keyword evidence="2" id="KW-0813">Transport</keyword>
<keyword evidence="6 8" id="KW-0472">Membrane</keyword>
<evidence type="ECO:0000256" key="4">
    <source>
        <dbReference type="ARBA" id="ARBA00022692"/>
    </source>
</evidence>
<evidence type="ECO:0000256" key="6">
    <source>
        <dbReference type="ARBA" id="ARBA00023136"/>
    </source>
</evidence>
<protein>
    <submittedName>
        <fullName evidence="10">Putative MFS family arabinose efflux permease</fullName>
    </submittedName>
</protein>
<evidence type="ECO:0000256" key="3">
    <source>
        <dbReference type="ARBA" id="ARBA00022475"/>
    </source>
</evidence>
<dbReference type="Proteomes" id="UP000221394">
    <property type="component" value="Unassembled WGS sequence"/>
</dbReference>
<dbReference type="EMBL" id="PDJH01000001">
    <property type="protein sequence ID" value="PFG37152.1"/>
    <property type="molecule type" value="Genomic_DNA"/>
</dbReference>
<dbReference type="PANTHER" id="PTHR23517">
    <property type="entry name" value="RESISTANCE PROTEIN MDTM, PUTATIVE-RELATED-RELATED"/>
    <property type="match status" value="1"/>
</dbReference>
<feature type="transmembrane region" description="Helical" evidence="8">
    <location>
        <begin position="22"/>
        <end position="45"/>
    </location>
</feature>
<dbReference type="GO" id="GO:0022857">
    <property type="term" value="F:transmembrane transporter activity"/>
    <property type="evidence" value="ECO:0007669"/>
    <property type="project" value="InterPro"/>
</dbReference>
<keyword evidence="11" id="KW-1185">Reference proteome</keyword>
<dbReference type="PROSITE" id="PS50850">
    <property type="entry name" value="MFS"/>
    <property type="match status" value="1"/>
</dbReference>
<dbReference type="RefSeq" id="WP_098458240.1">
    <property type="nucleotide sequence ID" value="NZ_PDJH01000001.1"/>
</dbReference>
<comment type="caution">
    <text evidence="10">The sequence shown here is derived from an EMBL/GenBank/DDBJ whole genome shotgun (WGS) entry which is preliminary data.</text>
</comment>
<dbReference type="InterPro" id="IPR050171">
    <property type="entry name" value="MFS_Transporters"/>
</dbReference>
<feature type="transmembrane region" description="Helical" evidence="8">
    <location>
        <begin position="366"/>
        <end position="399"/>
    </location>
</feature>
<name>A0A2A9EFX1_9MICO</name>